<reference evidence="1 2" key="1">
    <citation type="submission" date="2018-10" db="EMBL/GenBank/DDBJ databases">
        <title>Xanthobacter tagetidis genome sequencing and assembly.</title>
        <authorList>
            <person name="Maclea K.S."/>
            <person name="Goen A.E."/>
            <person name="Fatima S.A."/>
        </authorList>
    </citation>
    <scope>NUCLEOTIDE SEQUENCE [LARGE SCALE GENOMIC DNA]</scope>
    <source>
        <strain evidence="1 2">ATCC 700314</strain>
    </source>
</reference>
<proteinExistence type="predicted"/>
<dbReference type="OrthoDB" id="7872018at2"/>
<name>A0A3L7AF91_9HYPH</name>
<comment type="caution">
    <text evidence="1">The sequence shown here is derived from an EMBL/GenBank/DDBJ whole genome shotgun (WGS) entry which is preliminary data.</text>
</comment>
<evidence type="ECO:0000313" key="1">
    <source>
        <dbReference type="EMBL" id="RLP78664.1"/>
    </source>
</evidence>
<dbReference type="AlphaFoldDB" id="A0A3L7AF91"/>
<gene>
    <name evidence="1" type="ORF">D9R14_10385</name>
</gene>
<dbReference type="Proteomes" id="UP000269692">
    <property type="component" value="Unassembled WGS sequence"/>
</dbReference>
<protein>
    <recommendedName>
        <fullName evidence="3">VOC family protein</fullName>
    </recommendedName>
</protein>
<organism evidence="1 2">
    <name type="scientific">Xanthobacter tagetidis</name>
    <dbReference type="NCBI Taxonomy" id="60216"/>
    <lineage>
        <taxon>Bacteria</taxon>
        <taxon>Pseudomonadati</taxon>
        <taxon>Pseudomonadota</taxon>
        <taxon>Alphaproteobacteria</taxon>
        <taxon>Hyphomicrobiales</taxon>
        <taxon>Xanthobacteraceae</taxon>
        <taxon>Xanthobacter</taxon>
    </lineage>
</organism>
<dbReference type="InterPro" id="IPR029068">
    <property type="entry name" value="Glyas_Bleomycin-R_OHBP_Dase"/>
</dbReference>
<dbReference type="EMBL" id="RCTF01000007">
    <property type="protein sequence ID" value="RLP78664.1"/>
    <property type="molecule type" value="Genomic_DNA"/>
</dbReference>
<accession>A0A3L7AF91</accession>
<dbReference type="RefSeq" id="WP_121623257.1">
    <property type="nucleotide sequence ID" value="NZ_JACIIW010000005.1"/>
</dbReference>
<evidence type="ECO:0000313" key="2">
    <source>
        <dbReference type="Proteomes" id="UP000269692"/>
    </source>
</evidence>
<evidence type="ECO:0008006" key="3">
    <source>
        <dbReference type="Google" id="ProtNLM"/>
    </source>
</evidence>
<dbReference type="Gene3D" id="3.10.180.10">
    <property type="entry name" value="2,3-Dihydroxybiphenyl 1,2-Dioxygenase, domain 1"/>
    <property type="match status" value="1"/>
</dbReference>
<keyword evidence="2" id="KW-1185">Reference proteome</keyword>
<sequence length="151" mass="16251">MEILRIGTINVAVGDAMAAGRLFSRLGLPTRQADLVRLPDRPAQINYLQSPVGESSLSFVEPADPGSPVARFLERRGEGLFSLSIEVRGLDDLMAAWRAAGVEWVLDAPMRFEAGPGRPQGGAANWTRPRTTLGMIIEVIERGSPEDGGPN</sequence>
<dbReference type="SUPFAM" id="SSF54593">
    <property type="entry name" value="Glyoxalase/Bleomycin resistance protein/Dihydroxybiphenyl dioxygenase"/>
    <property type="match status" value="1"/>
</dbReference>